<accession>A0A1T5FJ51</accession>
<dbReference type="CDD" id="cd00397">
    <property type="entry name" value="DNA_BRE_C"/>
    <property type="match status" value="1"/>
</dbReference>
<organism evidence="3 4">
    <name type="scientific">Bosea thiooxidans</name>
    <dbReference type="NCBI Taxonomy" id="53254"/>
    <lineage>
        <taxon>Bacteria</taxon>
        <taxon>Pseudomonadati</taxon>
        <taxon>Pseudomonadota</taxon>
        <taxon>Alphaproteobacteria</taxon>
        <taxon>Hyphomicrobiales</taxon>
        <taxon>Boseaceae</taxon>
        <taxon>Bosea</taxon>
    </lineage>
</organism>
<dbReference type="GO" id="GO:0003677">
    <property type="term" value="F:DNA binding"/>
    <property type="evidence" value="ECO:0007669"/>
    <property type="project" value="InterPro"/>
</dbReference>
<protein>
    <submittedName>
        <fullName evidence="3">Phage integrase family protein</fullName>
    </submittedName>
</protein>
<keyword evidence="1" id="KW-0233">DNA recombination</keyword>
<proteinExistence type="predicted"/>
<evidence type="ECO:0000313" key="4">
    <source>
        <dbReference type="Proteomes" id="UP000190130"/>
    </source>
</evidence>
<dbReference type="InterPro" id="IPR011010">
    <property type="entry name" value="DNA_brk_join_enz"/>
</dbReference>
<dbReference type="AlphaFoldDB" id="A0A1T5FJ51"/>
<dbReference type="InterPro" id="IPR002104">
    <property type="entry name" value="Integrase_catalytic"/>
</dbReference>
<evidence type="ECO:0000259" key="2">
    <source>
        <dbReference type="PROSITE" id="PS51898"/>
    </source>
</evidence>
<name>A0A1T5FJ51_9HYPH</name>
<dbReference type="EMBL" id="FUYX01000009">
    <property type="protein sequence ID" value="SKB96201.1"/>
    <property type="molecule type" value="Genomic_DNA"/>
</dbReference>
<dbReference type="PROSITE" id="PS51898">
    <property type="entry name" value="TYR_RECOMBINASE"/>
    <property type="match status" value="1"/>
</dbReference>
<dbReference type="Pfam" id="PF00589">
    <property type="entry name" value="Phage_integrase"/>
    <property type="match status" value="1"/>
</dbReference>
<dbReference type="GO" id="GO:0006310">
    <property type="term" value="P:DNA recombination"/>
    <property type="evidence" value="ECO:0007669"/>
    <property type="project" value="UniProtKB-KW"/>
</dbReference>
<evidence type="ECO:0000313" key="3">
    <source>
        <dbReference type="EMBL" id="SKB96201.1"/>
    </source>
</evidence>
<dbReference type="GO" id="GO:0015074">
    <property type="term" value="P:DNA integration"/>
    <property type="evidence" value="ECO:0007669"/>
    <property type="project" value="InterPro"/>
</dbReference>
<dbReference type="InterPro" id="IPR013762">
    <property type="entry name" value="Integrase-like_cat_sf"/>
</dbReference>
<dbReference type="Gene3D" id="1.10.443.10">
    <property type="entry name" value="Intergrase catalytic core"/>
    <property type="match status" value="1"/>
</dbReference>
<sequence length="55" mass="6102">MPKALRHGFAVAAFQAGVPPHLVQKWMGHASMRTTAIYGDVSGPDERMFAEKMWS</sequence>
<feature type="domain" description="Tyr recombinase" evidence="2">
    <location>
        <begin position="1"/>
        <end position="53"/>
    </location>
</feature>
<dbReference type="SUPFAM" id="SSF56349">
    <property type="entry name" value="DNA breaking-rejoining enzymes"/>
    <property type="match status" value="1"/>
</dbReference>
<dbReference type="Proteomes" id="UP000190130">
    <property type="component" value="Unassembled WGS sequence"/>
</dbReference>
<gene>
    <name evidence="3" type="ORF">SAMN05660750_03249</name>
</gene>
<evidence type="ECO:0000256" key="1">
    <source>
        <dbReference type="ARBA" id="ARBA00023172"/>
    </source>
</evidence>
<reference evidence="3 4" key="1">
    <citation type="submission" date="2017-02" db="EMBL/GenBank/DDBJ databases">
        <authorList>
            <person name="Peterson S.W."/>
        </authorList>
    </citation>
    <scope>NUCLEOTIDE SEQUENCE [LARGE SCALE GENOMIC DNA]</scope>
    <source>
        <strain evidence="3 4">DSM 9653</strain>
    </source>
</reference>